<accession>A0ABX3P119</accession>
<comment type="similarity">
    <text evidence="2">Belongs to the zinc-containing alcohol dehydrogenase family.</text>
</comment>
<dbReference type="InterPro" id="IPR036291">
    <property type="entry name" value="NAD(P)-bd_dom_sf"/>
</dbReference>
<dbReference type="PANTHER" id="PTHR42940">
    <property type="entry name" value="ALCOHOL DEHYDROGENASE 1-RELATED"/>
    <property type="match status" value="1"/>
</dbReference>
<dbReference type="Gene3D" id="3.40.50.720">
    <property type="entry name" value="NAD(P)-binding Rossmann-like Domain"/>
    <property type="match status" value="1"/>
</dbReference>
<evidence type="ECO:0000256" key="3">
    <source>
        <dbReference type="ARBA" id="ARBA00022723"/>
    </source>
</evidence>
<dbReference type="InterPro" id="IPR014187">
    <property type="entry name" value="ADH_Zn_typ-2"/>
</dbReference>
<evidence type="ECO:0000259" key="6">
    <source>
        <dbReference type="Pfam" id="PF08240"/>
    </source>
</evidence>
<evidence type="ECO:0000256" key="5">
    <source>
        <dbReference type="ARBA" id="ARBA00023002"/>
    </source>
</evidence>
<dbReference type="InterPro" id="IPR011032">
    <property type="entry name" value="GroES-like_sf"/>
</dbReference>
<keyword evidence="4" id="KW-0862">Zinc</keyword>
<evidence type="ECO:0000313" key="8">
    <source>
        <dbReference type="Proteomes" id="UP000192277"/>
    </source>
</evidence>
<evidence type="ECO:0000256" key="1">
    <source>
        <dbReference type="ARBA" id="ARBA00001947"/>
    </source>
</evidence>
<evidence type="ECO:0000256" key="2">
    <source>
        <dbReference type="ARBA" id="ARBA00008072"/>
    </source>
</evidence>
<dbReference type="InterPro" id="IPR013154">
    <property type="entry name" value="ADH-like_N"/>
</dbReference>
<reference evidence="7 8" key="1">
    <citation type="submission" date="2016-04" db="EMBL/GenBank/DDBJ databases">
        <authorList>
            <person name="Chen L."/>
            <person name="Zhuang W."/>
            <person name="Wang G."/>
        </authorList>
    </citation>
    <scope>NUCLEOTIDE SEQUENCE [LARGE SCALE GENOMIC DNA]</scope>
    <source>
        <strain evidence="8">GR20</strain>
    </source>
</reference>
<keyword evidence="8" id="KW-1185">Reference proteome</keyword>
<sequence>MATNLAATMHAMVLESAGQPLVYKTLPVPAPAADQLLVKVIACGVCRTDLHIVDGELDSPKLPLVPGHEIIGEVVQTGKEIMSFKAGDIVGIPWLGYTCGKCRYCLKGQENLCANARFTGYTLDGGFAEFAVADSRYCFLLPANYANAQYAPLLCAGLIGFRSYRMIGDDAQKIGIYGFGAAAHILIQIALFEGKKIFAFTRPDDRDAQQLALQLGAHWVGDSLHPCPEPLDAAIIFAPVGSLVPIALQDTDKGGIVICGGIHMSDIPSFPYKWLWNERKLQSVANLTRNDGKAFFEMVSRTAIHTQTKMYPLMEANTALNDLRNGAFQGAAVLVNGNI</sequence>
<dbReference type="EMBL" id="LWBO01000003">
    <property type="protein sequence ID" value="OQP52918.1"/>
    <property type="molecule type" value="Genomic_DNA"/>
</dbReference>
<keyword evidence="3" id="KW-0479">Metal-binding</keyword>
<dbReference type="NCBIfam" id="TIGR02822">
    <property type="entry name" value="adh_fam_2"/>
    <property type="match status" value="1"/>
</dbReference>
<dbReference type="CDD" id="cd08298">
    <property type="entry name" value="CAD2"/>
    <property type="match status" value="1"/>
</dbReference>
<evidence type="ECO:0000313" key="7">
    <source>
        <dbReference type="EMBL" id="OQP52918.1"/>
    </source>
</evidence>
<gene>
    <name evidence="7" type="ORF">A4D02_21130</name>
</gene>
<dbReference type="Proteomes" id="UP000192277">
    <property type="component" value="Unassembled WGS sequence"/>
</dbReference>
<dbReference type="RefSeq" id="WP_014218554.1">
    <property type="nucleotide sequence ID" value="NZ_LWBO01000003.1"/>
</dbReference>
<proteinExistence type="inferred from homology"/>
<feature type="domain" description="Alcohol dehydrogenase-like N-terminal" evidence="6">
    <location>
        <begin position="33"/>
        <end position="142"/>
    </location>
</feature>
<comment type="cofactor">
    <cofactor evidence="1">
        <name>Zn(2+)</name>
        <dbReference type="ChEBI" id="CHEBI:29105"/>
    </cofactor>
</comment>
<evidence type="ECO:0000256" key="4">
    <source>
        <dbReference type="ARBA" id="ARBA00022833"/>
    </source>
</evidence>
<dbReference type="PANTHER" id="PTHR42940:SF8">
    <property type="entry name" value="VACUOLAR PROTEIN SORTING-ASSOCIATED PROTEIN 11"/>
    <property type="match status" value="1"/>
</dbReference>
<name>A0ABX3P119_9BACT</name>
<dbReference type="Pfam" id="PF08240">
    <property type="entry name" value="ADH_N"/>
    <property type="match status" value="1"/>
</dbReference>
<comment type="caution">
    <text evidence="7">The sequence shown here is derived from an EMBL/GenBank/DDBJ whole genome shotgun (WGS) entry which is preliminary data.</text>
</comment>
<organism evidence="7 8">
    <name type="scientific">Niastella koreensis</name>
    <dbReference type="NCBI Taxonomy" id="354356"/>
    <lineage>
        <taxon>Bacteria</taxon>
        <taxon>Pseudomonadati</taxon>
        <taxon>Bacteroidota</taxon>
        <taxon>Chitinophagia</taxon>
        <taxon>Chitinophagales</taxon>
        <taxon>Chitinophagaceae</taxon>
        <taxon>Niastella</taxon>
    </lineage>
</organism>
<dbReference type="PROSITE" id="PS00059">
    <property type="entry name" value="ADH_ZINC"/>
    <property type="match status" value="1"/>
</dbReference>
<protein>
    <submittedName>
        <fullName evidence="7">Alcohol dehydrogenase</fullName>
    </submittedName>
</protein>
<keyword evidence="5" id="KW-0560">Oxidoreductase</keyword>
<dbReference type="Gene3D" id="3.90.180.10">
    <property type="entry name" value="Medium-chain alcohol dehydrogenases, catalytic domain"/>
    <property type="match status" value="1"/>
</dbReference>
<dbReference type="SUPFAM" id="SSF51735">
    <property type="entry name" value="NAD(P)-binding Rossmann-fold domains"/>
    <property type="match status" value="1"/>
</dbReference>
<dbReference type="SUPFAM" id="SSF50129">
    <property type="entry name" value="GroES-like"/>
    <property type="match status" value="1"/>
</dbReference>
<dbReference type="InterPro" id="IPR002328">
    <property type="entry name" value="ADH_Zn_CS"/>
</dbReference>